<dbReference type="SFLD" id="SFLDG01067">
    <property type="entry name" value="SPASM/twitch_domain_containing"/>
    <property type="match status" value="1"/>
</dbReference>
<evidence type="ECO:0000256" key="1">
    <source>
        <dbReference type="ARBA" id="ARBA00001966"/>
    </source>
</evidence>
<accession>A0A1R4LR93</accession>
<dbReference type="PANTHER" id="PTHR11228">
    <property type="entry name" value="RADICAL SAM DOMAIN PROTEIN"/>
    <property type="match status" value="1"/>
</dbReference>
<dbReference type="OrthoDB" id="9810775at2"/>
<dbReference type="InterPro" id="IPR007197">
    <property type="entry name" value="rSAM"/>
</dbReference>
<evidence type="ECO:0000313" key="8">
    <source>
        <dbReference type="Proteomes" id="UP000188276"/>
    </source>
</evidence>
<protein>
    <submittedName>
        <fullName evidence="7">Molybdenum cofactor biosynthesis protein A</fullName>
    </submittedName>
</protein>
<dbReference type="GO" id="GO:0046872">
    <property type="term" value="F:metal ion binding"/>
    <property type="evidence" value="ECO:0007669"/>
    <property type="project" value="UniProtKB-KW"/>
</dbReference>
<evidence type="ECO:0000256" key="2">
    <source>
        <dbReference type="ARBA" id="ARBA00022691"/>
    </source>
</evidence>
<proteinExistence type="predicted"/>
<keyword evidence="5" id="KW-0411">Iron-sulfur</keyword>
<organism evidence="7 8">
    <name type="scientific">Vibrio ruber (strain DSM 16370 / JCM 11486 / BCRC 17186 / CECT 7878 / LMG 23124 / VR1)</name>
    <dbReference type="NCBI Taxonomy" id="1123498"/>
    <lineage>
        <taxon>Bacteria</taxon>
        <taxon>Pseudomonadati</taxon>
        <taxon>Pseudomonadota</taxon>
        <taxon>Gammaproteobacteria</taxon>
        <taxon>Vibrionales</taxon>
        <taxon>Vibrionaceae</taxon>
        <taxon>Vibrio</taxon>
    </lineage>
</organism>
<comment type="cofactor">
    <cofactor evidence="1">
        <name>[4Fe-4S] cluster</name>
        <dbReference type="ChEBI" id="CHEBI:49883"/>
    </cofactor>
</comment>
<sequence length="342" mass="38188">MSDINQLTILTTNRCTASCEHCLMNSSRQRREKLSLATICDTVDQLLSASRDFGQVIFAGGEPTLLRSELLDAIAYCHVKGLKTRIVTNASWASSRQTAEQMIESLREAGLAEINYSVDDYHLPFVPFERVANAWRASKNKGFESVVIANCYGPRSTITHEYICAQLGEDIATFWDDNGMPASLTNPAPDGTRYLLSNAHLQRLGRGADIPDTQVVFPKHQASLNIACPWAVRSAALSAQGHLVACCGTEAHGHEFLDFGAVNDTNVAELLERGDRQLVVRALRKFGPYFLMQFVREFSDETLFHPKTRYSSVCEICENVLKNPQARHIIHTHLDQLFPLFE</sequence>
<dbReference type="PANTHER" id="PTHR11228:SF34">
    <property type="entry name" value="TUNGSTEN-CONTAINING ALDEHYDE FERREDOXIN OXIDOREDUCTASE COFACTOR MODIFYING PROTEIN"/>
    <property type="match status" value="1"/>
</dbReference>
<dbReference type="Gene3D" id="3.20.20.70">
    <property type="entry name" value="Aldolase class I"/>
    <property type="match status" value="1"/>
</dbReference>
<keyword evidence="4" id="KW-0408">Iron</keyword>
<reference evidence="8" key="1">
    <citation type="submission" date="2017-02" db="EMBL/GenBank/DDBJ databases">
        <authorList>
            <person name="Rodrigo-Torres L."/>
            <person name="Arahal R.D."/>
            <person name="Lucena T."/>
        </authorList>
    </citation>
    <scope>NUCLEOTIDE SEQUENCE [LARGE SCALE GENOMIC DNA]</scope>
    <source>
        <strain evidence="8">CECT 7878</strain>
    </source>
</reference>
<keyword evidence="2" id="KW-0949">S-adenosyl-L-methionine</keyword>
<evidence type="ECO:0000256" key="4">
    <source>
        <dbReference type="ARBA" id="ARBA00023004"/>
    </source>
</evidence>
<evidence type="ECO:0000313" key="7">
    <source>
        <dbReference type="EMBL" id="SJN59096.1"/>
    </source>
</evidence>
<dbReference type="Proteomes" id="UP000188276">
    <property type="component" value="Unassembled WGS sequence"/>
</dbReference>
<evidence type="ECO:0000256" key="5">
    <source>
        <dbReference type="ARBA" id="ARBA00023014"/>
    </source>
</evidence>
<dbReference type="STRING" id="1123498.VR7878_03224"/>
<dbReference type="RefSeq" id="WP_077337114.1">
    <property type="nucleotide sequence ID" value="NZ_FULE01000046.1"/>
</dbReference>
<dbReference type="AlphaFoldDB" id="A0A1R4LR93"/>
<dbReference type="InterPro" id="IPR050377">
    <property type="entry name" value="Radical_SAM_PqqE_MftC-like"/>
</dbReference>
<dbReference type="GO" id="GO:0003824">
    <property type="term" value="F:catalytic activity"/>
    <property type="evidence" value="ECO:0007669"/>
    <property type="project" value="InterPro"/>
</dbReference>
<evidence type="ECO:0000259" key="6">
    <source>
        <dbReference type="Pfam" id="PF04055"/>
    </source>
</evidence>
<dbReference type="InterPro" id="IPR013785">
    <property type="entry name" value="Aldolase_TIM"/>
</dbReference>
<dbReference type="SFLD" id="SFLDS00029">
    <property type="entry name" value="Radical_SAM"/>
    <property type="match status" value="1"/>
</dbReference>
<dbReference type="Pfam" id="PF04055">
    <property type="entry name" value="Radical_SAM"/>
    <property type="match status" value="1"/>
</dbReference>
<dbReference type="SUPFAM" id="SSF102114">
    <property type="entry name" value="Radical SAM enzymes"/>
    <property type="match status" value="1"/>
</dbReference>
<keyword evidence="8" id="KW-1185">Reference proteome</keyword>
<gene>
    <name evidence="7" type="ORF">VR7878_03224</name>
</gene>
<dbReference type="InterPro" id="IPR058240">
    <property type="entry name" value="rSAM_sf"/>
</dbReference>
<dbReference type="CDD" id="cd01335">
    <property type="entry name" value="Radical_SAM"/>
    <property type="match status" value="1"/>
</dbReference>
<dbReference type="EMBL" id="FULE01000046">
    <property type="protein sequence ID" value="SJN59096.1"/>
    <property type="molecule type" value="Genomic_DNA"/>
</dbReference>
<feature type="domain" description="Radical SAM core" evidence="6">
    <location>
        <begin position="10"/>
        <end position="147"/>
    </location>
</feature>
<dbReference type="GO" id="GO:0051536">
    <property type="term" value="F:iron-sulfur cluster binding"/>
    <property type="evidence" value="ECO:0007669"/>
    <property type="project" value="UniProtKB-KW"/>
</dbReference>
<keyword evidence="3" id="KW-0479">Metal-binding</keyword>
<evidence type="ECO:0000256" key="3">
    <source>
        <dbReference type="ARBA" id="ARBA00022723"/>
    </source>
</evidence>
<name>A0A1R4LR93_VIBR1</name>